<sequence length="86" mass="10019">MKSSGKTSHRPNKMALSNLQLNRPRGWDVLFEAAFRVAGDTDISLLKQRIGEKVVIHYDPIIHVSYLRKSFHPIIYPQENRPQFCR</sequence>
<keyword evidence="2" id="KW-1185">Reference proteome</keyword>
<dbReference type="AlphaFoldDB" id="A0AAV4NCV8"/>
<evidence type="ECO:0000313" key="2">
    <source>
        <dbReference type="Proteomes" id="UP001054945"/>
    </source>
</evidence>
<organism evidence="1 2">
    <name type="scientific">Caerostris extrusa</name>
    <name type="common">Bark spider</name>
    <name type="synonym">Caerostris bankana</name>
    <dbReference type="NCBI Taxonomy" id="172846"/>
    <lineage>
        <taxon>Eukaryota</taxon>
        <taxon>Metazoa</taxon>
        <taxon>Ecdysozoa</taxon>
        <taxon>Arthropoda</taxon>
        <taxon>Chelicerata</taxon>
        <taxon>Arachnida</taxon>
        <taxon>Araneae</taxon>
        <taxon>Araneomorphae</taxon>
        <taxon>Entelegynae</taxon>
        <taxon>Araneoidea</taxon>
        <taxon>Araneidae</taxon>
        <taxon>Caerostris</taxon>
    </lineage>
</organism>
<gene>
    <name evidence="1" type="ORF">CEXT_471691</name>
</gene>
<name>A0AAV4NCV8_CAEEX</name>
<dbReference type="Proteomes" id="UP001054945">
    <property type="component" value="Unassembled WGS sequence"/>
</dbReference>
<evidence type="ECO:0000313" key="1">
    <source>
        <dbReference type="EMBL" id="GIX82204.1"/>
    </source>
</evidence>
<dbReference type="EMBL" id="BPLR01020757">
    <property type="protein sequence ID" value="GIX82204.1"/>
    <property type="molecule type" value="Genomic_DNA"/>
</dbReference>
<comment type="caution">
    <text evidence="1">The sequence shown here is derived from an EMBL/GenBank/DDBJ whole genome shotgun (WGS) entry which is preliminary data.</text>
</comment>
<proteinExistence type="predicted"/>
<accession>A0AAV4NCV8</accession>
<reference evidence="1 2" key="1">
    <citation type="submission" date="2021-06" db="EMBL/GenBank/DDBJ databases">
        <title>Caerostris extrusa draft genome.</title>
        <authorList>
            <person name="Kono N."/>
            <person name="Arakawa K."/>
        </authorList>
    </citation>
    <scope>NUCLEOTIDE SEQUENCE [LARGE SCALE GENOMIC DNA]</scope>
</reference>
<protein>
    <submittedName>
        <fullName evidence="1">Uncharacterized protein</fullName>
    </submittedName>
</protein>